<keyword evidence="1" id="KW-0732">Signal</keyword>
<dbReference type="Proteomes" id="UP000037269">
    <property type="component" value="Unassembled WGS sequence"/>
</dbReference>
<evidence type="ECO:0000313" key="5">
    <source>
        <dbReference type="Proteomes" id="UP000037269"/>
    </source>
</evidence>
<dbReference type="Proteomes" id="UP000182836">
    <property type="component" value="Unassembled WGS sequence"/>
</dbReference>
<evidence type="ECO:0000313" key="6">
    <source>
        <dbReference type="Proteomes" id="UP000182836"/>
    </source>
</evidence>
<dbReference type="InterPro" id="IPR012854">
    <property type="entry name" value="Cu_amine_oxidase-like_N"/>
</dbReference>
<evidence type="ECO:0000256" key="1">
    <source>
        <dbReference type="SAM" id="SignalP"/>
    </source>
</evidence>
<evidence type="ECO:0000259" key="2">
    <source>
        <dbReference type="Pfam" id="PF07833"/>
    </source>
</evidence>
<dbReference type="EMBL" id="FNED01000003">
    <property type="protein sequence ID" value="SDI31967.1"/>
    <property type="molecule type" value="Genomic_DNA"/>
</dbReference>
<feature type="domain" description="Copper amine oxidase-like N-terminal" evidence="2">
    <location>
        <begin position="36"/>
        <end position="90"/>
    </location>
</feature>
<gene>
    <name evidence="3" type="ORF">AF333_09165</name>
    <name evidence="4" type="ORF">SAMN04487909_10359</name>
</gene>
<protein>
    <submittedName>
        <fullName evidence="4">Copper amine oxidase N-terminal domain-containing protein</fullName>
    </submittedName>
</protein>
<dbReference type="RefSeq" id="WP_043066125.1">
    <property type="nucleotide sequence ID" value="NZ_BJOA01000029.1"/>
</dbReference>
<dbReference type="EMBL" id="LGUG01000004">
    <property type="protein sequence ID" value="KON95615.1"/>
    <property type="molecule type" value="Genomic_DNA"/>
</dbReference>
<dbReference type="STRING" id="47500.AF333_09165"/>
<feature type="signal peptide" evidence="1">
    <location>
        <begin position="1"/>
        <end position="20"/>
    </location>
</feature>
<accession>A0A0D1XN15</accession>
<reference evidence="3 5" key="1">
    <citation type="submission" date="2015-07" db="EMBL/GenBank/DDBJ databases">
        <title>Fjat-14205 dsm 2895.</title>
        <authorList>
            <person name="Liu B."/>
            <person name="Wang J."/>
            <person name="Zhu Y."/>
            <person name="Liu G."/>
            <person name="Chen Q."/>
            <person name="Chen Z."/>
            <person name="Lan J."/>
            <person name="Che J."/>
            <person name="Ge C."/>
            <person name="Shi H."/>
            <person name="Pan Z."/>
            <person name="Liu X."/>
        </authorList>
    </citation>
    <scope>NUCLEOTIDE SEQUENCE [LARGE SCALE GENOMIC DNA]</scope>
    <source>
        <strain evidence="3 5">DSM 2895</strain>
    </source>
</reference>
<evidence type="ECO:0000313" key="3">
    <source>
        <dbReference type="EMBL" id="KON95615.1"/>
    </source>
</evidence>
<dbReference type="GeneID" id="42305369"/>
<dbReference type="PATRIC" id="fig|47500.8.peg.7038"/>
<reference evidence="4 6" key="2">
    <citation type="submission" date="2016-10" db="EMBL/GenBank/DDBJ databases">
        <authorList>
            <person name="de Groot N.N."/>
        </authorList>
    </citation>
    <scope>NUCLEOTIDE SEQUENCE [LARGE SCALE GENOMIC DNA]</scope>
    <source>
        <strain evidence="4 6">DSM 2895</strain>
    </source>
</reference>
<dbReference type="Pfam" id="PF07833">
    <property type="entry name" value="Cu_amine_oxidN1"/>
    <property type="match status" value="1"/>
</dbReference>
<keyword evidence="5" id="KW-1185">Reference proteome</keyword>
<feature type="chain" id="PRO_5038208510" evidence="1">
    <location>
        <begin position="21"/>
        <end position="207"/>
    </location>
</feature>
<name>A0A0D1XN15_ANEMI</name>
<organism evidence="3 5">
    <name type="scientific">Aneurinibacillus migulanus</name>
    <name type="common">Bacillus migulanus</name>
    <dbReference type="NCBI Taxonomy" id="47500"/>
    <lineage>
        <taxon>Bacteria</taxon>
        <taxon>Bacillati</taxon>
        <taxon>Bacillota</taxon>
        <taxon>Bacilli</taxon>
        <taxon>Bacillales</taxon>
        <taxon>Paenibacillaceae</taxon>
        <taxon>Aneurinibacillus group</taxon>
        <taxon>Aneurinibacillus</taxon>
    </lineage>
</organism>
<dbReference type="AlphaFoldDB" id="A0A0D1XN15"/>
<proteinExistence type="predicted"/>
<sequence>MKRKVLILLTSLLLSGVAIASGDTYRGKYPVASVELNGNPLQSNNPPPIVMDGTTVVPLQSIAEKLGAFVMSDEEDGKTIVNKPNINMIVASAIEETSKKNYCIVSPFMVIDKGSKASFDIFIDVDNAPKSDSLVFKIVIRNPSGAEEYVSYPQSYSTIRNGTAFLYTHNVKGMQFKEAGDYKVQLIMKLGGNEEYQVVGENAIHSR</sequence>
<evidence type="ECO:0000313" key="4">
    <source>
        <dbReference type="EMBL" id="SDI31967.1"/>
    </source>
</evidence>
<dbReference type="OrthoDB" id="2677881at2"/>